<name>A0A7L4WFF5_9LACT</name>
<dbReference type="EMBL" id="CP017195">
    <property type="protein sequence ID" value="QDJ28291.1"/>
    <property type="molecule type" value="Genomic_DNA"/>
</dbReference>
<dbReference type="PANTHER" id="PTHR37038">
    <property type="entry name" value="TRANSCRIPTIONAL REGULATOR-RELATED"/>
    <property type="match status" value="1"/>
</dbReference>
<evidence type="ECO:0000313" key="2">
    <source>
        <dbReference type="EMBL" id="QDJ28291.1"/>
    </source>
</evidence>
<reference evidence="2 3" key="1">
    <citation type="submission" date="2016-09" db="EMBL/GenBank/DDBJ databases">
        <title>Lactic acid bacteria from MAP meat Genome sequencing and assembly.</title>
        <authorList>
            <person name="Behr J."/>
            <person name="Hilgarth M."/>
            <person name="Vogel R.F."/>
        </authorList>
    </citation>
    <scope>NUCLEOTIDE SEQUENCE [LARGE SCALE GENOMIC DNA]</scope>
    <source>
        <strain evidence="2 3">TMW21615</strain>
    </source>
</reference>
<dbReference type="AlphaFoldDB" id="A0A7L4WFF5"/>
<dbReference type="KEGG" id="lpaa:BHS01_07035"/>
<dbReference type="GO" id="GO:0003677">
    <property type="term" value="F:DNA binding"/>
    <property type="evidence" value="ECO:0007669"/>
    <property type="project" value="InterPro"/>
</dbReference>
<protein>
    <recommendedName>
        <fullName evidence="1">HTH-type transcriptional regulator Rgg C-terminal domain-containing protein</fullName>
    </recommendedName>
</protein>
<dbReference type="CDD" id="cd00093">
    <property type="entry name" value="HTH_XRE"/>
    <property type="match status" value="1"/>
</dbReference>
<dbReference type="InterPro" id="IPR053163">
    <property type="entry name" value="HTH-type_regulator_Rgg"/>
</dbReference>
<evidence type="ECO:0000259" key="1">
    <source>
        <dbReference type="Pfam" id="PF21259"/>
    </source>
</evidence>
<dbReference type="PANTHER" id="PTHR37038:SF12">
    <property type="entry name" value="TRANSCRIPTIONAL REGULATOR"/>
    <property type="match status" value="1"/>
</dbReference>
<accession>A0A7L4WFF5</accession>
<dbReference type="Proteomes" id="UP000516280">
    <property type="component" value="Chromosome"/>
</dbReference>
<dbReference type="InterPro" id="IPR001387">
    <property type="entry name" value="Cro/C1-type_HTH"/>
</dbReference>
<evidence type="ECO:0000313" key="3">
    <source>
        <dbReference type="Proteomes" id="UP000516280"/>
    </source>
</evidence>
<proteinExistence type="predicted"/>
<dbReference type="SUPFAM" id="SSF47413">
    <property type="entry name" value="lambda repressor-like DNA-binding domains"/>
    <property type="match status" value="1"/>
</dbReference>
<feature type="domain" description="HTH-type transcriptional regulator Rgg C-terminal" evidence="1">
    <location>
        <begin position="113"/>
        <end position="284"/>
    </location>
</feature>
<dbReference type="Gene3D" id="1.25.40.10">
    <property type="entry name" value="Tetratricopeptide repeat domain"/>
    <property type="match status" value="1"/>
</dbReference>
<dbReference type="InterPro" id="IPR011990">
    <property type="entry name" value="TPR-like_helical_dom_sf"/>
</dbReference>
<dbReference type="InterPro" id="IPR010982">
    <property type="entry name" value="Lambda_DNA-bd_dom_sf"/>
</dbReference>
<dbReference type="Pfam" id="PF21259">
    <property type="entry name" value="Rgg_C"/>
    <property type="match status" value="1"/>
</dbReference>
<organism evidence="2 3">
    <name type="scientific">Pseudolactococcus paracarnosus</name>
    <dbReference type="NCBI Taxonomy" id="2749962"/>
    <lineage>
        <taxon>Bacteria</taxon>
        <taxon>Bacillati</taxon>
        <taxon>Bacillota</taxon>
        <taxon>Bacilli</taxon>
        <taxon>Lactobacillales</taxon>
        <taxon>Streptococcaceae</taxon>
        <taxon>Pseudolactococcus</taxon>
    </lineage>
</organism>
<sequence length="291" mass="34074">MGEKMTERQDNVCKEMALGTYYKKTREARGYSIAEIETDYLHSSQLSRFEKGKSMFSAECLLLAIQRLNMTPTEFFALMPNYEPSRLHVLVQELSNHVIENDITKMKQMLKPKAKKKIDRLFNVILKAAIVASSEEALLTNQDRQLVYDYLTSIQQWTLFEMDVFSNCLDVLDIKTAYYLGLEMLESDELSKLLYDHGYIVKRTLANLYVHLIRHDYYTFANTIKSELSKLFNTWDMEGKIIIYIFDTFASYKRRKSAKLFETIQQDIQSLKRFGATALAESIEMLMEKER</sequence>
<dbReference type="InterPro" id="IPR010057">
    <property type="entry name" value="Transcription_activator_Rgg_C"/>
</dbReference>
<dbReference type="NCBIfam" id="TIGR01716">
    <property type="entry name" value="RGG_Cterm"/>
    <property type="match status" value="1"/>
</dbReference>
<gene>
    <name evidence="2" type="ORF">BHS01_07035</name>
</gene>